<evidence type="ECO:0000256" key="6">
    <source>
        <dbReference type="SAM" id="SignalP"/>
    </source>
</evidence>
<dbReference type="GO" id="GO:0005576">
    <property type="term" value="C:extracellular region"/>
    <property type="evidence" value="ECO:0007669"/>
    <property type="project" value="UniProtKB-SubCell"/>
</dbReference>
<evidence type="ECO:0000256" key="5">
    <source>
        <dbReference type="SAM" id="MobiDB-lite"/>
    </source>
</evidence>
<dbReference type="EMBL" id="CAJVPJ010000024">
    <property type="protein sequence ID" value="CAG8459197.1"/>
    <property type="molecule type" value="Genomic_DNA"/>
</dbReference>
<dbReference type="PANTHER" id="PTHR31279">
    <property type="entry name" value="PROTEIN EXORDIUM-LIKE 5"/>
    <property type="match status" value="1"/>
</dbReference>
<evidence type="ECO:0000256" key="2">
    <source>
        <dbReference type="ARBA" id="ARBA00022525"/>
    </source>
</evidence>
<evidence type="ECO:0000313" key="7">
    <source>
        <dbReference type="EMBL" id="CAG8459197.1"/>
    </source>
</evidence>
<keyword evidence="2" id="KW-0964">Secreted</keyword>
<dbReference type="PANTHER" id="PTHR31279:SF58">
    <property type="entry name" value="PROTEIN EXORDIUM-LIKE 2"/>
    <property type="match status" value="1"/>
</dbReference>
<comment type="similarity">
    <text evidence="4">Belongs to the EXORDIUM family.</text>
</comment>
<accession>A0A9N8VTA8</accession>
<dbReference type="OrthoDB" id="2016249at2759"/>
<organism evidence="7 8">
    <name type="scientific">Paraglomus occultum</name>
    <dbReference type="NCBI Taxonomy" id="144539"/>
    <lineage>
        <taxon>Eukaryota</taxon>
        <taxon>Fungi</taxon>
        <taxon>Fungi incertae sedis</taxon>
        <taxon>Mucoromycota</taxon>
        <taxon>Glomeromycotina</taxon>
        <taxon>Glomeromycetes</taxon>
        <taxon>Paraglomerales</taxon>
        <taxon>Paraglomeraceae</taxon>
        <taxon>Paraglomus</taxon>
    </lineage>
</organism>
<dbReference type="AlphaFoldDB" id="A0A9N8VTA8"/>
<sequence>MSFQLFSRFPRFFHFFACLLIAIPIFSYVSAVPAPADGVRNPNNKLKITPSFTSESNGDVSGIQSGSPDLSGPPRTGKIKYHGGFVNTGTIDIYYIYYGSWSSADRSTLDFLMNNIGSTGYTKILASYNDGNNKSLSGNVRLAGTFLDNYSVGKSITDNTMVNVVSNAIKKAQWPADPGAVYFILGSSDVNHTSGFCSDFCGFHTFDTIHGADIKYAFVGDPTKCLDGCAPLYANSISPNNNPGIDGMASIIMHEMVESITDGDYDAWFDDFDYEMADKCVWNFGGSTFIKPARNGALYNLDVGQNQYLVQLLWHRTKQCRLTA</sequence>
<protein>
    <submittedName>
        <fullName evidence="7">4898_t:CDS:1</fullName>
    </submittedName>
</protein>
<reference evidence="7" key="1">
    <citation type="submission" date="2021-06" db="EMBL/GenBank/DDBJ databases">
        <authorList>
            <person name="Kallberg Y."/>
            <person name="Tangrot J."/>
            <person name="Rosling A."/>
        </authorList>
    </citation>
    <scope>NUCLEOTIDE SEQUENCE</scope>
    <source>
        <strain evidence="7">IA702</strain>
    </source>
</reference>
<keyword evidence="8" id="KW-1185">Reference proteome</keyword>
<proteinExistence type="inferred from homology"/>
<dbReference type="Pfam" id="PF04674">
    <property type="entry name" value="Phi_1"/>
    <property type="match status" value="1"/>
</dbReference>
<evidence type="ECO:0000256" key="3">
    <source>
        <dbReference type="ARBA" id="ARBA00022729"/>
    </source>
</evidence>
<gene>
    <name evidence="7" type="ORF">POCULU_LOCUS469</name>
</gene>
<keyword evidence="3 6" id="KW-0732">Signal</keyword>
<evidence type="ECO:0000256" key="4">
    <source>
        <dbReference type="ARBA" id="ARBA00023591"/>
    </source>
</evidence>
<comment type="subcellular location">
    <subcellularLocation>
        <location evidence="1">Secreted</location>
    </subcellularLocation>
</comment>
<evidence type="ECO:0000256" key="1">
    <source>
        <dbReference type="ARBA" id="ARBA00004613"/>
    </source>
</evidence>
<dbReference type="InterPro" id="IPR006766">
    <property type="entry name" value="EXORDIUM-like"/>
</dbReference>
<comment type="caution">
    <text evidence="7">The sequence shown here is derived from an EMBL/GenBank/DDBJ whole genome shotgun (WGS) entry which is preliminary data.</text>
</comment>
<feature type="signal peptide" evidence="6">
    <location>
        <begin position="1"/>
        <end position="31"/>
    </location>
</feature>
<name>A0A9N8VTA8_9GLOM</name>
<feature type="region of interest" description="Disordered" evidence="5">
    <location>
        <begin position="47"/>
        <end position="74"/>
    </location>
</feature>
<evidence type="ECO:0000313" key="8">
    <source>
        <dbReference type="Proteomes" id="UP000789572"/>
    </source>
</evidence>
<feature type="compositionally biased region" description="Polar residues" evidence="5">
    <location>
        <begin position="47"/>
        <end position="68"/>
    </location>
</feature>
<dbReference type="Proteomes" id="UP000789572">
    <property type="component" value="Unassembled WGS sequence"/>
</dbReference>
<feature type="chain" id="PRO_5040439146" evidence="6">
    <location>
        <begin position="32"/>
        <end position="324"/>
    </location>
</feature>